<reference evidence="1 2" key="1">
    <citation type="journal article" date="2005" name="Nat. Biotechnol.">
        <title>Complete genome sequence of the acetic acid bacterium Gluconobacter oxydans.</title>
        <authorList>
            <person name="Prust C."/>
            <person name="Hoffmeister M."/>
            <person name="Liesegang H."/>
            <person name="Wiezer A."/>
            <person name="Fricke W.F."/>
            <person name="Ehrenreich A."/>
            <person name="Gottschalk G."/>
            <person name="Deppenmeier U."/>
        </authorList>
    </citation>
    <scope>NUCLEOTIDE SEQUENCE [LARGE SCALE GENOMIC DNA]</scope>
    <source>
        <strain evidence="2">621H</strain>
        <plasmid evidence="2">Plasmid pGOX1</plasmid>
    </source>
</reference>
<gene>
    <name evidence="1" type="ordered locus">GOX2596</name>
</gene>
<accession>Q5HXU3</accession>
<dbReference type="KEGG" id="gox:GOX2596"/>
<proteinExistence type="predicted"/>
<evidence type="ECO:0008006" key="3">
    <source>
        <dbReference type="Google" id="ProtNLM"/>
    </source>
</evidence>
<dbReference type="SUPFAM" id="SSF50118">
    <property type="entry name" value="Cell growth inhibitor/plasmid maintenance toxic component"/>
    <property type="match status" value="1"/>
</dbReference>
<organism evidence="1 2">
    <name type="scientific">Gluconobacter oxydans (strain 621H)</name>
    <name type="common">Gluconobacter suboxydans</name>
    <dbReference type="NCBI Taxonomy" id="290633"/>
    <lineage>
        <taxon>Bacteria</taxon>
        <taxon>Pseudomonadati</taxon>
        <taxon>Pseudomonadota</taxon>
        <taxon>Alphaproteobacteria</taxon>
        <taxon>Acetobacterales</taxon>
        <taxon>Acetobacteraceae</taxon>
        <taxon>Gluconobacter</taxon>
    </lineage>
</organism>
<dbReference type="GO" id="GO:0003677">
    <property type="term" value="F:DNA binding"/>
    <property type="evidence" value="ECO:0007669"/>
    <property type="project" value="InterPro"/>
</dbReference>
<dbReference type="InterPro" id="IPR003477">
    <property type="entry name" value="PemK-like"/>
</dbReference>
<dbReference type="eggNOG" id="COG2337">
    <property type="taxonomic scope" value="Bacteria"/>
</dbReference>
<sequence length="161" mass="17558">MRAETVSAGTVRVLPATSLRRLPPGRFLKRLVELMVPDRPVAMAAIFSPGEIVLADWRGDALPKEPNKRRPAVVVEDDLFPPEWPNVMLVPLTDDENLVIPDLAVRIDPTADNGCTKPCWAVSALLTTTSKQRVTVTGSKVRSDQLAAIRRQIALLVGCDG</sequence>
<dbReference type="EMBL" id="CP000004">
    <property type="protein sequence ID" value="AAW59660.1"/>
    <property type="molecule type" value="Genomic_DNA"/>
</dbReference>
<dbReference type="Gene3D" id="2.30.30.110">
    <property type="match status" value="1"/>
</dbReference>
<dbReference type="Proteomes" id="UP000006375">
    <property type="component" value="Plasmid pGOX1"/>
</dbReference>
<evidence type="ECO:0000313" key="1">
    <source>
        <dbReference type="EMBL" id="AAW59660.1"/>
    </source>
</evidence>
<evidence type="ECO:0000313" key="2">
    <source>
        <dbReference type="Proteomes" id="UP000006375"/>
    </source>
</evidence>
<geneLocation type="plasmid" evidence="1 2">
    <name>pGOX1</name>
</geneLocation>
<keyword evidence="1" id="KW-0614">Plasmid</keyword>
<protein>
    <recommendedName>
        <fullName evidence="3">Growth inhibitor PemK</fullName>
    </recommendedName>
</protein>
<keyword evidence="2" id="KW-1185">Reference proteome</keyword>
<dbReference type="HOGENOM" id="CLU_139084_0_0_5"/>
<dbReference type="InterPro" id="IPR011067">
    <property type="entry name" value="Plasmid_toxin/cell-grow_inhib"/>
</dbReference>
<dbReference type="AlphaFoldDB" id="Q5HXU3"/>
<dbReference type="Pfam" id="PF02452">
    <property type="entry name" value="PemK_toxin"/>
    <property type="match status" value="1"/>
</dbReference>
<name>Q5HXU3_GLUOX</name>